<protein>
    <submittedName>
        <fullName evidence="1">Uncharacterized protein</fullName>
    </submittedName>
</protein>
<name>A0A450UHI3_9GAMM</name>
<gene>
    <name evidence="2" type="ORF">BECKLFY1418A_GA0070994_104823</name>
    <name evidence="1" type="ORF">BECKLFY1418B_GA0070995_103021</name>
</gene>
<dbReference type="AlphaFoldDB" id="A0A450UHI3"/>
<evidence type="ECO:0000313" key="2">
    <source>
        <dbReference type="EMBL" id="VFJ95273.1"/>
    </source>
</evidence>
<reference evidence="1" key="1">
    <citation type="submission" date="2019-02" db="EMBL/GenBank/DDBJ databases">
        <authorList>
            <person name="Gruber-Vodicka R. H."/>
            <person name="Seah K. B. B."/>
        </authorList>
    </citation>
    <scope>NUCLEOTIDE SEQUENCE</scope>
    <source>
        <strain evidence="2">BECK_M6</strain>
        <strain evidence="1">BECK_M7</strain>
    </source>
</reference>
<evidence type="ECO:0000313" key="1">
    <source>
        <dbReference type="EMBL" id="VFJ91985.1"/>
    </source>
</evidence>
<proteinExistence type="predicted"/>
<dbReference type="EMBL" id="CAADFH010000048">
    <property type="protein sequence ID" value="VFJ95273.1"/>
    <property type="molecule type" value="Genomic_DNA"/>
</dbReference>
<organism evidence="1">
    <name type="scientific">Candidatus Kentrum sp. LFY</name>
    <dbReference type="NCBI Taxonomy" id="2126342"/>
    <lineage>
        <taxon>Bacteria</taxon>
        <taxon>Pseudomonadati</taxon>
        <taxon>Pseudomonadota</taxon>
        <taxon>Gammaproteobacteria</taxon>
        <taxon>Candidatus Kentrum</taxon>
    </lineage>
</organism>
<sequence length="41" mass="4471">MSQVLRILFGIERVIGIESGNPIGIVTSLFDFDSDSGTKEE</sequence>
<dbReference type="EMBL" id="CAADFF010000030">
    <property type="protein sequence ID" value="VFJ91985.1"/>
    <property type="molecule type" value="Genomic_DNA"/>
</dbReference>
<accession>A0A450UHI3</accession>